<feature type="domain" description="Manganese/iron superoxide dismutase C-terminal" evidence="3">
    <location>
        <begin position="249"/>
        <end position="289"/>
    </location>
</feature>
<dbReference type="SUPFAM" id="SSF54719">
    <property type="entry name" value="Fe,Mn superoxide dismutase (SOD), C-terminal domain"/>
    <property type="match status" value="1"/>
</dbReference>
<feature type="compositionally biased region" description="Low complexity" evidence="2">
    <location>
        <begin position="159"/>
        <end position="170"/>
    </location>
</feature>
<gene>
    <name evidence="4" type="ORF">B0T11DRAFT_338014</name>
</gene>
<comment type="function">
    <text evidence="1">Component of the mitochondrial ribosome (mitoribosome), a dedicated translation machinery responsible for the synthesis of mitochondrial genome-encoded proteins, including at least some of the essential transmembrane subunits of the mitochondrial respiratory chain. The mitoribosomes are attached to the mitochondrial inner membrane and translation products are cotranslationally integrated into the membrane.</text>
</comment>
<dbReference type="GO" id="GO:0004784">
    <property type="term" value="F:superoxide dismutase activity"/>
    <property type="evidence" value="ECO:0007669"/>
    <property type="project" value="InterPro"/>
</dbReference>
<comment type="caution">
    <text evidence="4">The sequence shown here is derived from an EMBL/GenBank/DDBJ whole genome shotgun (WGS) entry which is preliminary data.</text>
</comment>
<dbReference type="PANTHER" id="PTHR43595">
    <property type="entry name" value="37S RIBOSOMAL PROTEIN S26, MITOCHONDRIAL"/>
    <property type="match status" value="1"/>
</dbReference>
<keyword evidence="5" id="KW-1185">Reference proteome</keyword>
<evidence type="ECO:0000313" key="5">
    <source>
        <dbReference type="Proteomes" id="UP000813385"/>
    </source>
</evidence>
<evidence type="ECO:0000259" key="3">
    <source>
        <dbReference type="Pfam" id="PF02777"/>
    </source>
</evidence>
<dbReference type="Gene3D" id="3.55.40.20">
    <property type="entry name" value="Iron/manganese superoxide dismutase, C-terminal domain"/>
    <property type="match status" value="1"/>
</dbReference>
<dbReference type="SUPFAM" id="SSF46609">
    <property type="entry name" value="Fe,Mn superoxide dismutase (SOD), N-terminal domain"/>
    <property type="match status" value="1"/>
</dbReference>
<proteinExistence type="predicted"/>
<evidence type="ECO:0000256" key="2">
    <source>
        <dbReference type="SAM" id="MobiDB-lite"/>
    </source>
</evidence>
<dbReference type="InterPro" id="IPR036314">
    <property type="entry name" value="SOD_C_sf"/>
</dbReference>
<feature type="region of interest" description="Disordered" evidence="2">
    <location>
        <begin position="159"/>
        <end position="187"/>
    </location>
</feature>
<protein>
    <submittedName>
        <fullName evidence="4">Superoxide dismutase</fullName>
    </submittedName>
</protein>
<dbReference type="OrthoDB" id="275227at2759"/>
<name>A0A8K0X6J9_9PEZI</name>
<evidence type="ECO:0000256" key="1">
    <source>
        <dbReference type="ARBA" id="ARBA00037226"/>
    </source>
</evidence>
<dbReference type="InterPro" id="IPR036324">
    <property type="entry name" value="Mn/Fe_SOD_N_sf"/>
</dbReference>
<reference evidence="4" key="1">
    <citation type="journal article" date="2021" name="Nat. Commun.">
        <title>Genetic determinants of endophytism in the Arabidopsis root mycobiome.</title>
        <authorList>
            <person name="Mesny F."/>
            <person name="Miyauchi S."/>
            <person name="Thiergart T."/>
            <person name="Pickel B."/>
            <person name="Atanasova L."/>
            <person name="Karlsson M."/>
            <person name="Huettel B."/>
            <person name="Barry K.W."/>
            <person name="Haridas S."/>
            <person name="Chen C."/>
            <person name="Bauer D."/>
            <person name="Andreopoulos W."/>
            <person name="Pangilinan J."/>
            <person name="LaButti K."/>
            <person name="Riley R."/>
            <person name="Lipzen A."/>
            <person name="Clum A."/>
            <person name="Drula E."/>
            <person name="Henrissat B."/>
            <person name="Kohler A."/>
            <person name="Grigoriev I.V."/>
            <person name="Martin F.M."/>
            <person name="Hacquard S."/>
        </authorList>
    </citation>
    <scope>NUCLEOTIDE SEQUENCE</scope>
    <source>
        <strain evidence="4">MPI-CAGE-AT-0016</strain>
    </source>
</reference>
<dbReference type="InterPro" id="IPR019832">
    <property type="entry name" value="Mn/Fe_SOD_C"/>
</dbReference>
<dbReference type="Proteomes" id="UP000813385">
    <property type="component" value="Unassembled WGS sequence"/>
</dbReference>
<dbReference type="PANTHER" id="PTHR43595:SF2">
    <property type="entry name" value="SMALL RIBOSOMAL SUBUNIT PROTEIN MS42"/>
    <property type="match status" value="1"/>
</dbReference>
<dbReference type="AlphaFoldDB" id="A0A8K0X6J9"/>
<dbReference type="Pfam" id="PF02777">
    <property type="entry name" value="Sod_Fe_C"/>
    <property type="match status" value="1"/>
</dbReference>
<organism evidence="4 5">
    <name type="scientific">Plectosphaerella cucumerina</name>
    <dbReference type="NCBI Taxonomy" id="40658"/>
    <lineage>
        <taxon>Eukaryota</taxon>
        <taxon>Fungi</taxon>
        <taxon>Dikarya</taxon>
        <taxon>Ascomycota</taxon>
        <taxon>Pezizomycotina</taxon>
        <taxon>Sordariomycetes</taxon>
        <taxon>Hypocreomycetidae</taxon>
        <taxon>Glomerellales</taxon>
        <taxon>Plectosphaerellaceae</taxon>
        <taxon>Plectosphaerella</taxon>
    </lineage>
</organism>
<sequence>MLRPRLRIPRVRLAPGLRQRSLHTMPTLPHDFSEGVPGLLSADGFDMAWNQYMKHTLDKLNALTEGTELENRDTKQILHATARDPDRAPVFNHASMAHNTHFFFRALTPAPKPIPESLERQLSASFSSIDTLRRELTLTAASMFGPGFVWLVKTASSTGPSTPGSSIYTSGPGGPARAGPSTYGPSTPQEQEYKILTTYLAGTPYPGAHWRQQSQDMNTVGADGSAAPYIRNAQRAQAPNPPRAPGGLEVIPLLCLSTWEHTWLRDYGVGGKKAFAEAWWDSIDWSVVADLASIRARPGYQK</sequence>
<dbReference type="GO" id="GO:0005737">
    <property type="term" value="C:cytoplasm"/>
    <property type="evidence" value="ECO:0007669"/>
    <property type="project" value="TreeGrafter"/>
</dbReference>
<dbReference type="GO" id="GO:0046872">
    <property type="term" value="F:metal ion binding"/>
    <property type="evidence" value="ECO:0007669"/>
    <property type="project" value="InterPro"/>
</dbReference>
<accession>A0A8K0X6J9</accession>
<evidence type="ECO:0000313" key="4">
    <source>
        <dbReference type="EMBL" id="KAH7368953.1"/>
    </source>
</evidence>
<dbReference type="EMBL" id="JAGPXD010000002">
    <property type="protein sequence ID" value="KAH7368953.1"/>
    <property type="molecule type" value="Genomic_DNA"/>
</dbReference>